<feature type="region of interest" description="Disordered" evidence="12">
    <location>
        <begin position="372"/>
        <end position="448"/>
    </location>
</feature>
<evidence type="ECO:0000256" key="7">
    <source>
        <dbReference type="ARBA" id="ARBA00023212"/>
    </source>
</evidence>
<evidence type="ECO:0000313" key="14">
    <source>
        <dbReference type="EMBL" id="ROL49515.1"/>
    </source>
</evidence>
<dbReference type="InterPro" id="IPR051976">
    <property type="entry name" value="Synaptopodin_domain"/>
</dbReference>
<evidence type="ECO:0000256" key="3">
    <source>
        <dbReference type="ARBA" id="ARBA00022481"/>
    </source>
</evidence>
<keyword evidence="3" id="KW-0488">Methylation</keyword>
<feature type="region of interest" description="Disordered" evidence="12">
    <location>
        <begin position="1079"/>
        <end position="1134"/>
    </location>
</feature>
<evidence type="ECO:0000256" key="10">
    <source>
        <dbReference type="ARBA" id="ARBA00069693"/>
    </source>
</evidence>
<keyword evidence="6" id="KW-0009">Actin-binding</keyword>
<feature type="domain" description="PDZ" evidence="13">
    <location>
        <begin position="5"/>
        <end position="87"/>
    </location>
</feature>
<dbReference type="GO" id="GO:0003779">
    <property type="term" value="F:actin binding"/>
    <property type="evidence" value="ECO:0007669"/>
    <property type="project" value="UniProtKB-KW"/>
</dbReference>
<evidence type="ECO:0000256" key="2">
    <source>
        <dbReference type="ARBA" id="ARBA00009126"/>
    </source>
</evidence>
<dbReference type="SMART" id="SM00228">
    <property type="entry name" value="PDZ"/>
    <property type="match status" value="1"/>
</dbReference>
<feature type="compositionally biased region" description="Low complexity" evidence="12">
    <location>
        <begin position="967"/>
        <end position="978"/>
    </location>
</feature>
<dbReference type="CDD" id="cd10820">
    <property type="entry name" value="PDZ_SYNPO2-like"/>
    <property type="match status" value="1"/>
</dbReference>
<feature type="region of interest" description="Disordered" evidence="12">
    <location>
        <begin position="758"/>
        <end position="802"/>
    </location>
</feature>
<gene>
    <name evidence="14" type="ORF">DPX16_15841</name>
</gene>
<comment type="subcellular location">
    <subcellularLocation>
        <location evidence="1">Cytoplasm</location>
        <location evidence="1">Cytoskeleton</location>
    </subcellularLocation>
</comment>
<keyword evidence="5" id="KW-0597">Phosphoprotein</keyword>
<feature type="coiled-coil region" evidence="11">
    <location>
        <begin position="450"/>
        <end position="477"/>
    </location>
</feature>
<feature type="region of interest" description="Disordered" evidence="12">
    <location>
        <begin position="113"/>
        <end position="201"/>
    </location>
</feature>
<dbReference type="PANTHER" id="PTHR24217:SF14">
    <property type="entry name" value="SYNAPTOPODIN 2-LIKE A"/>
    <property type="match status" value="1"/>
</dbReference>
<feature type="region of interest" description="Disordered" evidence="12">
    <location>
        <begin position="1355"/>
        <end position="1377"/>
    </location>
</feature>
<keyword evidence="4" id="KW-0963">Cytoplasm</keyword>
<comment type="caution">
    <text evidence="14">The sequence shown here is derived from an EMBL/GenBank/DDBJ whole genome shotgun (WGS) entry which is preliminary data.</text>
</comment>
<evidence type="ECO:0000256" key="5">
    <source>
        <dbReference type="ARBA" id="ARBA00022553"/>
    </source>
</evidence>
<reference evidence="14 15" key="1">
    <citation type="submission" date="2018-10" db="EMBL/GenBank/DDBJ databases">
        <title>Genome assembly for a Yunnan-Guizhou Plateau 3E fish, Anabarilius grahami (Regan), and its evolutionary and genetic applications.</title>
        <authorList>
            <person name="Jiang W."/>
        </authorList>
    </citation>
    <scope>NUCLEOTIDE SEQUENCE [LARGE SCALE GENOMIC DNA]</scope>
    <source>
        <strain evidence="14">AG-KIZ</strain>
        <tissue evidence="14">Muscle</tissue>
    </source>
</reference>
<keyword evidence="11" id="KW-0175">Coiled coil</keyword>
<evidence type="ECO:0000256" key="1">
    <source>
        <dbReference type="ARBA" id="ARBA00004245"/>
    </source>
</evidence>
<dbReference type="SUPFAM" id="SSF50156">
    <property type="entry name" value="PDZ domain-like"/>
    <property type="match status" value="1"/>
</dbReference>
<evidence type="ECO:0000256" key="4">
    <source>
        <dbReference type="ARBA" id="ARBA00022490"/>
    </source>
</evidence>
<feature type="region of interest" description="Disordered" evidence="12">
    <location>
        <begin position="964"/>
        <end position="983"/>
    </location>
</feature>
<dbReference type="InterPro" id="IPR036034">
    <property type="entry name" value="PDZ_sf"/>
</dbReference>
<feature type="compositionally biased region" description="Low complexity" evidence="12">
    <location>
        <begin position="240"/>
        <end position="251"/>
    </location>
</feature>
<evidence type="ECO:0000256" key="6">
    <source>
        <dbReference type="ARBA" id="ARBA00023203"/>
    </source>
</evidence>
<comment type="similarity">
    <text evidence="8">Belongs to the synaptopodin family.</text>
</comment>
<comment type="function">
    <text evidence="9">Actin-associated protein that may play a role in modulating actin-based shape.</text>
</comment>
<feature type="region of interest" description="Disordered" evidence="12">
    <location>
        <begin position="1230"/>
        <end position="1249"/>
    </location>
</feature>
<dbReference type="EMBL" id="RJVU01026577">
    <property type="protein sequence ID" value="ROL49515.1"/>
    <property type="molecule type" value="Genomic_DNA"/>
</dbReference>
<dbReference type="GO" id="GO:0030018">
    <property type="term" value="C:Z disc"/>
    <property type="evidence" value="ECO:0007669"/>
    <property type="project" value="InterPro"/>
</dbReference>
<evidence type="ECO:0000256" key="8">
    <source>
        <dbReference type="ARBA" id="ARBA00038161"/>
    </source>
</evidence>
<dbReference type="OrthoDB" id="445995at2759"/>
<evidence type="ECO:0000259" key="13">
    <source>
        <dbReference type="PROSITE" id="PS50106"/>
    </source>
</evidence>
<dbReference type="PROSITE" id="PS50106">
    <property type="entry name" value="PDZ"/>
    <property type="match status" value="1"/>
</dbReference>
<keyword evidence="15" id="KW-1185">Reference proteome</keyword>
<keyword evidence="7" id="KW-0206">Cytoskeleton</keyword>
<dbReference type="FunFam" id="2.30.42.10:FF:000137">
    <property type="entry name" value="Synaptopodin 2-like a"/>
    <property type="match status" value="1"/>
</dbReference>
<dbReference type="GO" id="GO:0005634">
    <property type="term" value="C:nucleus"/>
    <property type="evidence" value="ECO:0007669"/>
    <property type="project" value="TreeGrafter"/>
</dbReference>
<dbReference type="GO" id="GO:0015629">
    <property type="term" value="C:actin cytoskeleton"/>
    <property type="evidence" value="ECO:0007669"/>
    <property type="project" value="TreeGrafter"/>
</dbReference>
<sequence>MVAEEVIITLSGGAPWGFRLQGGIEHQKPLQVAKVRKRSKACRAGLREGDELVSINENSCGSLSHAQVMNLIDSMPGTLHIRVRRAPAGFQSVVLVARAPSPRIDKEYRAALRAMSPSSSRPHQSSVRQIHHGSLMSPTGRSGLTSPPGSEAYYGETDSDADVAAHERQRKPKRRSPSNSPGKAARASPEGAETSEMSGYDSASDAQMYNLLGPNKREDTLPGVARREVIYQPPPHGAWSSQTSTETSSMSADDQNPREGLMEEDSGFQEPPNVPLVSPERAKEALMLSSRSQLVPMVGPVDNPVDEELTLTYMDKAKQAKLNRGETITDKQVKEARSKCRTIASLLTDAPNPHSKGVLMFKKRRQRSKKYTLTSFGSVDEDMRQDSQEEDGIFPGSESEFDEEGFSAAPDPTWDSDYLEMLEKRSASRSQEGEGGALSPGLSDTSGKGAQLFEQQRRRAEEHAKKMEAAQEQLQSQMLGIALKETQPLPQLQTLQPQQQPDSLTKPNVQPPPVAPKPARPSKTLHHEVPPAETQNMTQMSTPQAIPAVPVMVNRDTSSTMVPAPSVVPQTNPSVPSAETVMLPPPAPLPELPASSVLNRTARPFAPGCVTNRAATAPVVFRPAVSKKTPRPVSVAVLVPSFSTASEEHAMGFTPVSFVNQVTINQMSEDIPSKMILTQPFMPGKSVPPPASVSVESYSQPALHCSSVENIQVASVPPPKVQTQEPTFLTNSETTVPTAIPVNNMVTAVAPVMPPVTPQTIEIPSQPSSTLTSATSETPSSSVTSLSPIVYRDKPSSTGGRTGILQEARRRSAYKPMFNIPDSKKNSPNPELLSMVQNLDERPRCVYSEPENITHNIDDNRTRVPPPVAPKPRVIPEMSQIPQAEGKGAELFARRQSRMDLFVVDSPHLQPAPLQPQQSQSVIDLIQTREPSPTPSQWKYSPNVRAPPPIGYNPLLSPSCPVGLQRGGTKVSEGSSKGSKGGYGVPKEGIKALDFMRRQPYQLNSAMFSFGGGIGTQSSIPSYQRQQRDGHTLTPPKQIPVKAARVYEIKRFSTPTPMSAPTLNPTVIVPRSQTTLGEHISHSDMTSLPPEPVPESTPAPSRAPGLPDLPKMSSVPIPRPMPYSPPAPMSSMSSLSYSGLQAAKQFKSAPELSALPPNPLKSPIQVPKPRFIATRQSAVQTKLAPPYSSLPLFTRTLPPPDEDLPSKSQLDFARLGFLVQPQVKGTRELSGIMPLSGTSPNKPAPPNKRKKLSKIITDLSHITQDEYESEPEASEFDLGKKIRAPRDIMLEELSLQKNKGSKMFKMRQIRVEKFIYENNPDLFSSESMDNLQKFVPSLGGQMMDVGGRLIGGQMAGQAGGAGQAPVPPPKPGSYGKGAGGGLLAGGLAGGAGGAGVAGGAGGKAGVSGDASQSAESALEKAKKRDAYGKTYVSPWERAMKGNEDLLATMKTQMPGPYSHEELRKYKSFNRSAMPYGGFEKASQLMTFHLPDIEVAVEEPEPAVVYQHDICSRPSFNRTPIGWGGSVEPGSIHMELDTIPFDGETDDL</sequence>
<dbReference type="Pfam" id="PF00595">
    <property type="entry name" value="PDZ"/>
    <property type="match status" value="1"/>
</dbReference>
<dbReference type="Proteomes" id="UP000281406">
    <property type="component" value="Unassembled WGS sequence"/>
</dbReference>
<feature type="region of interest" description="Disordered" evidence="12">
    <location>
        <begin position="494"/>
        <end position="526"/>
    </location>
</feature>
<dbReference type="GO" id="GO:0032233">
    <property type="term" value="P:positive regulation of actin filament bundle assembly"/>
    <property type="evidence" value="ECO:0007669"/>
    <property type="project" value="TreeGrafter"/>
</dbReference>
<dbReference type="PANTHER" id="PTHR24217">
    <property type="entry name" value="PUTATIVE-RELATED"/>
    <property type="match status" value="1"/>
</dbReference>
<dbReference type="Gene3D" id="2.30.42.10">
    <property type="match status" value="1"/>
</dbReference>
<feature type="compositionally biased region" description="Low complexity" evidence="12">
    <location>
        <begin position="767"/>
        <end position="788"/>
    </location>
</feature>
<feature type="compositionally biased region" description="Polar residues" evidence="12">
    <location>
        <begin position="136"/>
        <end position="148"/>
    </location>
</feature>
<evidence type="ECO:0000256" key="12">
    <source>
        <dbReference type="SAM" id="MobiDB-lite"/>
    </source>
</evidence>
<feature type="region of interest" description="Disordered" evidence="12">
    <location>
        <begin position="231"/>
        <end position="276"/>
    </location>
</feature>
<evidence type="ECO:0000313" key="15">
    <source>
        <dbReference type="Proteomes" id="UP000281406"/>
    </source>
</evidence>
<feature type="compositionally biased region" description="Low complexity" evidence="12">
    <location>
        <begin position="116"/>
        <end position="128"/>
    </location>
</feature>
<evidence type="ECO:0000256" key="9">
    <source>
        <dbReference type="ARBA" id="ARBA00057136"/>
    </source>
</evidence>
<organism evidence="14 15">
    <name type="scientific">Anabarilius grahami</name>
    <name type="common">Kanglang fish</name>
    <name type="synonym">Barilius grahami</name>
    <dbReference type="NCBI Taxonomy" id="495550"/>
    <lineage>
        <taxon>Eukaryota</taxon>
        <taxon>Metazoa</taxon>
        <taxon>Chordata</taxon>
        <taxon>Craniata</taxon>
        <taxon>Vertebrata</taxon>
        <taxon>Euteleostomi</taxon>
        <taxon>Actinopterygii</taxon>
        <taxon>Neopterygii</taxon>
        <taxon>Teleostei</taxon>
        <taxon>Ostariophysi</taxon>
        <taxon>Cypriniformes</taxon>
        <taxon>Xenocyprididae</taxon>
        <taxon>Xenocypridinae</taxon>
        <taxon>Xenocypridinae incertae sedis</taxon>
        <taxon>Anabarilius</taxon>
    </lineage>
</organism>
<proteinExistence type="inferred from homology"/>
<protein>
    <recommendedName>
        <fullName evidence="10">Synaptopodin 2-like protein</fullName>
    </recommendedName>
</protein>
<accession>A0A3N0YTK4</accession>
<dbReference type="InterPro" id="IPR008438">
    <property type="entry name" value="MYOZ"/>
</dbReference>
<dbReference type="Pfam" id="PF05556">
    <property type="entry name" value="Calsarcin"/>
    <property type="match status" value="1"/>
</dbReference>
<feature type="compositionally biased region" description="Pro residues" evidence="12">
    <location>
        <begin position="1117"/>
        <end position="1128"/>
    </location>
</feature>
<feature type="compositionally biased region" description="Pro residues" evidence="12">
    <location>
        <begin position="509"/>
        <end position="519"/>
    </location>
</feature>
<dbReference type="InterPro" id="IPR001478">
    <property type="entry name" value="PDZ"/>
</dbReference>
<comment type="similarity">
    <text evidence="2">Belongs to the myozenin family.</text>
</comment>
<name>A0A3N0YTK4_ANAGA</name>
<evidence type="ECO:0000256" key="11">
    <source>
        <dbReference type="SAM" id="Coils"/>
    </source>
</evidence>